<protein>
    <submittedName>
        <fullName evidence="4">DNA-binding HTH domain-containing proteins</fullName>
    </submittedName>
</protein>
<gene>
    <name evidence="4" type="ORF">JCM5805K_1506</name>
</gene>
<accession>A0A0B8QKR7</accession>
<name>A0A0B8QKR7_LACLL</name>
<evidence type="ECO:0000256" key="2">
    <source>
        <dbReference type="ARBA" id="ARBA00023163"/>
    </source>
</evidence>
<dbReference type="Gene3D" id="1.10.10.10">
    <property type="entry name" value="Winged helix-like DNA-binding domain superfamily/Winged helix DNA-binding domain"/>
    <property type="match status" value="1"/>
</dbReference>
<dbReference type="InterPro" id="IPR007737">
    <property type="entry name" value="Mga_HTH"/>
</dbReference>
<keyword evidence="2" id="KW-0804">Transcription</keyword>
<sequence>MNIEVLLEKKEQIQVKILRQLFLKHDKLTAQELCDWVNLSRPSVQSYLEDISYIGRMIGKPMEVIRQNNKLVLNMSESQTLDEVISFLIQDSVKYRLILLFLEQKNYMIFELAELLLLSESTLFRKIKELNKLLLEFDIQIKNNKLIGEESQIRYFYYLLFDSLHPKFRPDLLQVTKFQVEFVRQLEETLKVNFSESSKDKLYRWLAITERRRKLTDIQITKSLEMKKIYQDDHLYQLLDSLFYQHIYDNQSKDNCETIFFYGFLQSFFILDKESYYRFDIYRSKKIPTVLLNISLRERMLNHYRPHRLGFEEEKSISYQLAQVNNKFTFFQGSLFTKIQEDLMLHKQNWVDKSFQDLLDNLKDIALSYIPKEQDLPELIFGYRNALMLLELLSAQQLTVAYDLSDTPAYQIPMEHYLKNHLRSVEKIKLEHYQESQSYDLLISSKRNDSRKFVYILSEFSSDYDFEELLSRIENLKKKNFKKSNFELRMKHERGVLSSFFMFSREYYFTFMNILLRSHYLAFSH</sequence>
<reference evidence="4 5" key="1">
    <citation type="submission" date="2015-01" db="EMBL/GenBank/DDBJ databases">
        <title>Lactococcus lactis subsp.lactis JCM 5805 whole genome shotgun sequence.</title>
        <authorList>
            <person name="Fujii T."/>
            <person name="Tomita Y."/>
            <person name="Ikushima S."/>
            <person name="Fujiwara D."/>
        </authorList>
    </citation>
    <scope>NUCLEOTIDE SEQUENCE [LARGE SCALE GENOMIC DNA]</scope>
    <source>
        <strain evidence="4 5">JCM 5805</strain>
    </source>
</reference>
<dbReference type="Pfam" id="PF05043">
    <property type="entry name" value="Mga"/>
    <property type="match status" value="1"/>
</dbReference>
<dbReference type="GO" id="GO:0003677">
    <property type="term" value="F:DNA binding"/>
    <property type="evidence" value="ECO:0007669"/>
    <property type="project" value="UniProtKB-KW"/>
</dbReference>
<evidence type="ECO:0000313" key="4">
    <source>
        <dbReference type="EMBL" id="GAM80395.1"/>
    </source>
</evidence>
<dbReference type="InterPro" id="IPR036388">
    <property type="entry name" value="WH-like_DNA-bd_sf"/>
</dbReference>
<dbReference type="PANTHER" id="PTHR30185">
    <property type="entry name" value="CRYPTIC BETA-GLUCOSIDE BGL OPERON ANTITERMINATOR"/>
    <property type="match status" value="1"/>
</dbReference>
<keyword evidence="1" id="KW-0805">Transcription regulation</keyword>
<organism evidence="4 5">
    <name type="scientific">Lactococcus lactis subsp. lactis</name>
    <name type="common">Streptococcus lactis</name>
    <dbReference type="NCBI Taxonomy" id="1360"/>
    <lineage>
        <taxon>Bacteria</taxon>
        <taxon>Bacillati</taxon>
        <taxon>Bacillota</taxon>
        <taxon>Bacilli</taxon>
        <taxon>Lactobacillales</taxon>
        <taxon>Streptococcaceae</taxon>
        <taxon>Lactococcus</taxon>
    </lineage>
</organism>
<comment type="caution">
    <text evidence="4">The sequence shown here is derived from an EMBL/GenBank/DDBJ whole genome shotgun (WGS) entry which is preliminary data.</text>
</comment>
<evidence type="ECO:0000313" key="5">
    <source>
        <dbReference type="Proteomes" id="UP000031847"/>
    </source>
</evidence>
<dbReference type="EMBL" id="BBSI01000022">
    <property type="protein sequence ID" value="GAM80395.1"/>
    <property type="molecule type" value="Genomic_DNA"/>
</dbReference>
<dbReference type="Proteomes" id="UP000031847">
    <property type="component" value="Unassembled WGS sequence"/>
</dbReference>
<keyword evidence="4" id="KW-0238">DNA-binding</keyword>
<proteinExistence type="predicted"/>
<dbReference type="PANTHER" id="PTHR30185:SF18">
    <property type="entry name" value="TRANSCRIPTIONAL REGULATOR MTLR"/>
    <property type="match status" value="1"/>
</dbReference>
<dbReference type="RefSeq" id="WP_373364396.1">
    <property type="nucleotide sequence ID" value="NZ_BBSI01000022.1"/>
</dbReference>
<dbReference type="InterPro" id="IPR050661">
    <property type="entry name" value="BglG_antiterminators"/>
</dbReference>
<evidence type="ECO:0000259" key="3">
    <source>
        <dbReference type="Pfam" id="PF05043"/>
    </source>
</evidence>
<dbReference type="AlphaFoldDB" id="A0A0B8QKR7"/>
<feature type="domain" description="Mga helix-turn-helix" evidence="3">
    <location>
        <begin position="79"/>
        <end position="161"/>
    </location>
</feature>
<evidence type="ECO:0000256" key="1">
    <source>
        <dbReference type="ARBA" id="ARBA00023015"/>
    </source>
</evidence>